<evidence type="ECO:0000256" key="4">
    <source>
        <dbReference type="SAM" id="MobiDB-lite"/>
    </source>
</evidence>
<dbReference type="Gene3D" id="3.90.550.10">
    <property type="entry name" value="Spore Coat Polysaccharide Biosynthesis Protein SpsA, Chain A"/>
    <property type="match status" value="1"/>
</dbReference>
<dbReference type="FunFam" id="3.90.550.10:FF:000051">
    <property type="entry name" value="Alpha-1,2-mannosyltransferase (Ktr4)"/>
    <property type="match status" value="1"/>
</dbReference>
<organism evidence="5 6">
    <name type="scientific">Absidia repens</name>
    <dbReference type="NCBI Taxonomy" id="90262"/>
    <lineage>
        <taxon>Eukaryota</taxon>
        <taxon>Fungi</taxon>
        <taxon>Fungi incertae sedis</taxon>
        <taxon>Mucoromycota</taxon>
        <taxon>Mucoromycotina</taxon>
        <taxon>Mucoromycetes</taxon>
        <taxon>Mucorales</taxon>
        <taxon>Cunninghamellaceae</taxon>
        <taxon>Absidia</taxon>
    </lineage>
</organism>
<dbReference type="InterPro" id="IPR029044">
    <property type="entry name" value="Nucleotide-diphossugar_trans"/>
</dbReference>
<dbReference type="STRING" id="90262.A0A1X2J2X6"/>
<dbReference type="Pfam" id="PF01793">
    <property type="entry name" value="Glyco_transf_15"/>
    <property type="match status" value="1"/>
</dbReference>
<comment type="caution">
    <text evidence="5">The sequence shown here is derived from an EMBL/GenBank/DDBJ whole genome shotgun (WGS) entry which is preliminary data.</text>
</comment>
<dbReference type="PIRSF" id="PIRSF018153">
    <property type="entry name" value="Glyco_trans_15"/>
    <property type="match status" value="1"/>
</dbReference>
<dbReference type="SUPFAM" id="SSF53448">
    <property type="entry name" value="Nucleotide-diphospho-sugar transferases"/>
    <property type="match status" value="1"/>
</dbReference>
<keyword evidence="6" id="KW-1185">Reference proteome</keyword>
<dbReference type="GO" id="GO:0006487">
    <property type="term" value="P:protein N-linked glycosylation"/>
    <property type="evidence" value="ECO:0007669"/>
    <property type="project" value="TreeGrafter"/>
</dbReference>
<reference evidence="5 6" key="1">
    <citation type="submission" date="2016-07" db="EMBL/GenBank/DDBJ databases">
        <title>Pervasive Adenine N6-methylation of Active Genes in Fungi.</title>
        <authorList>
            <consortium name="DOE Joint Genome Institute"/>
            <person name="Mondo S.J."/>
            <person name="Dannebaum R.O."/>
            <person name="Kuo R.C."/>
            <person name="Labutti K."/>
            <person name="Haridas S."/>
            <person name="Kuo A."/>
            <person name="Salamov A."/>
            <person name="Ahrendt S.R."/>
            <person name="Lipzen A."/>
            <person name="Sullivan W."/>
            <person name="Andreopoulos W.B."/>
            <person name="Clum A."/>
            <person name="Lindquist E."/>
            <person name="Daum C."/>
            <person name="Ramamoorthy G.K."/>
            <person name="Gryganskyi A."/>
            <person name="Culley D."/>
            <person name="Magnuson J.K."/>
            <person name="James T.Y."/>
            <person name="O'Malley M.A."/>
            <person name="Stajich J.E."/>
            <person name="Spatafora J.W."/>
            <person name="Visel A."/>
            <person name="Grigoriev I.V."/>
        </authorList>
    </citation>
    <scope>NUCLEOTIDE SEQUENCE [LARGE SCALE GENOMIC DNA]</scope>
    <source>
        <strain evidence="5 6">NRRL 1336</strain>
    </source>
</reference>
<name>A0A1X2J2X6_9FUNG</name>
<evidence type="ECO:0000256" key="3">
    <source>
        <dbReference type="PIRSR" id="PIRSR018153-1"/>
    </source>
</evidence>
<keyword evidence="2 5" id="KW-0808">Transferase</keyword>
<protein>
    <submittedName>
        <fullName evidence="5">Nucleotide-diphospho-sugar transferase</fullName>
    </submittedName>
</protein>
<comment type="similarity">
    <text evidence="1">Belongs to the glycosyltransferase 15 family.</text>
</comment>
<evidence type="ECO:0000256" key="2">
    <source>
        <dbReference type="ARBA" id="ARBA00022679"/>
    </source>
</evidence>
<dbReference type="GO" id="GO:0016020">
    <property type="term" value="C:membrane"/>
    <property type="evidence" value="ECO:0007669"/>
    <property type="project" value="InterPro"/>
</dbReference>
<dbReference type="AlphaFoldDB" id="A0A1X2J2X6"/>
<dbReference type="GO" id="GO:0000032">
    <property type="term" value="P:cell wall mannoprotein biosynthetic process"/>
    <property type="evidence" value="ECO:0007669"/>
    <property type="project" value="TreeGrafter"/>
</dbReference>
<accession>A0A1X2J2X6</accession>
<dbReference type="Proteomes" id="UP000193560">
    <property type="component" value="Unassembled WGS sequence"/>
</dbReference>
<evidence type="ECO:0000256" key="1">
    <source>
        <dbReference type="ARBA" id="ARBA00007677"/>
    </source>
</evidence>
<dbReference type="GO" id="GO:0000026">
    <property type="term" value="F:alpha-1,2-mannosyltransferase activity"/>
    <property type="evidence" value="ECO:0007669"/>
    <property type="project" value="TreeGrafter"/>
</dbReference>
<feature type="active site" description="Nucleophile" evidence="3">
    <location>
        <position position="293"/>
    </location>
</feature>
<feature type="region of interest" description="Disordered" evidence="4">
    <location>
        <begin position="1"/>
        <end position="36"/>
    </location>
</feature>
<dbReference type="OrthoDB" id="439943at2759"/>
<gene>
    <name evidence="5" type="ORF">BCR42DRAFT_364863</name>
</gene>
<sequence>MSHHLAPPSPPYRYADQQQETTNGAEPGLSPIDQSLGSNYWHQNRRPVQLNKDIPDNKRAKGVIVILARNSNLHGVRASLRQFEARINHRFHYPYVFLNEEPFTDEFKHYVNLLISSTAQYGLIPRQILDQHRVGPPTGHVPTWWGYPDHIDQEKAKLKREEMAALESPPPYADSESYRHMCRFQSGFFFRHPLLDGYDYYWRVEPDVDFYCDVDYDVFQLMKDKGFKYGWNIAIQEIPETIQTLWAATRRFLQRFPAYGVFDSEQSLLTWIMKFDENQIDDYNGCHFWSNFEIGSLDFFRSKPYLDFFDHLDQEGGFFYERWGDAPVHSIAAALLLKKSEIHFFNDIGYNHPPIAHCPTESYLQEKCHCDPAINIDWKDGSCAIPYKDIDPHFVWDEFTYYQETNPFRLKNDFV</sequence>
<evidence type="ECO:0000313" key="5">
    <source>
        <dbReference type="EMBL" id="ORZ26189.1"/>
    </source>
</evidence>
<evidence type="ECO:0000313" key="6">
    <source>
        <dbReference type="Proteomes" id="UP000193560"/>
    </source>
</evidence>
<proteinExistence type="inferred from homology"/>
<dbReference type="GO" id="GO:0005794">
    <property type="term" value="C:Golgi apparatus"/>
    <property type="evidence" value="ECO:0007669"/>
    <property type="project" value="TreeGrafter"/>
</dbReference>
<dbReference type="PANTHER" id="PTHR31121">
    <property type="entry name" value="ALPHA-1,2 MANNOSYLTRANSFERASE KTR1"/>
    <property type="match status" value="1"/>
</dbReference>
<dbReference type="EMBL" id="MCGE01000001">
    <property type="protein sequence ID" value="ORZ26189.1"/>
    <property type="molecule type" value="Genomic_DNA"/>
</dbReference>
<dbReference type="InterPro" id="IPR002685">
    <property type="entry name" value="Glyco_trans_15"/>
</dbReference>
<dbReference type="PANTHER" id="PTHR31121:SF6">
    <property type="entry name" value="ALPHA-1,2 MANNOSYLTRANSFERASE KTR1"/>
    <property type="match status" value="1"/>
</dbReference>